<feature type="signal peptide" evidence="1">
    <location>
        <begin position="1"/>
        <end position="26"/>
    </location>
</feature>
<evidence type="ECO:0000313" key="3">
    <source>
        <dbReference type="Proteomes" id="UP000218418"/>
    </source>
</evidence>
<dbReference type="Proteomes" id="UP000218418">
    <property type="component" value="Chromosome"/>
</dbReference>
<protein>
    <submittedName>
        <fullName evidence="2">Uncharacterized protein</fullName>
    </submittedName>
</protein>
<gene>
    <name evidence="2" type="ORF">NIES267_49870</name>
</gene>
<keyword evidence="3" id="KW-1185">Reference proteome</keyword>
<dbReference type="AlphaFoldDB" id="A0A1Z4LW58"/>
<name>A0A1Z4LW58_9CYAN</name>
<reference evidence="2 3" key="1">
    <citation type="submission" date="2017-06" db="EMBL/GenBank/DDBJ databases">
        <title>Genome sequencing of cyanobaciteial culture collection at National Institute for Environmental Studies (NIES).</title>
        <authorList>
            <person name="Hirose Y."/>
            <person name="Shimura Y."/>
            <person name="Fujisawa T."/>
            <person name="Nakamura Y."/>
            <person name="Kawachi M."/>
        </authorList>
    </citation>
    <scope>NUCLEOTIDE SEQUENCE [LARGE SCALE GENOMIC DNA]</scope>
    <source>
        <strain evidence="2 3">NIES-267</strain>
    </source>
</reference>
<dbReference type="EMBL" id="AP018227">
    <property type="protein sequence ID" value="BAY85487.1"/>
    <property type="molecule type" value="Genomic_DNA"/>
</dbReference>
<evidence type="ECO:0000256" key="1">
    <source>
        <dbReference type="SAM" id="SignalP"/>
    </source>
</evidence>
<proteinExistence type="predicted"/>
<keyword evidence="1" id="KW-0732">Signal</keyword>
<accession>A0A1Z4LW58</accession>
<evidence type="ECO:0000313" key="2">
    <source>
        <dbReference type="EMBL" id="BAY85487.1"/>
    </source>
</evidence>
<feature type="chain" id="PRO_5012644946" evidence="1">
    <location>
        <begin position="27"/>
        <end position="51"/>
    </location>
</feature>
<organism evidence="2 3">
    <name type="scientific">Calothrix parasitica NIES-267</name>
    <dbReference type="NCBI Taxonomy" id="1973488"/>
    <lineage>
        <taxon>Bacteria</taxon>
        <taxon>Bacillati</taxon>
        <taxon>Cyanobacteriota</taxon>
        <taxon>Cyanophyceae</taxon>
        <taxon>Nostocales</taxon>
        <taxon>Calotrichaceae</taxon>
        <taxon>Calothrix</taxon>
    </lineage>
</organism>
<sequence>MINLPILKYLLLISSFLLINPNSTTAQITPDNTLGAESSRVVPDGAIDKIQ</sequence>